<reference evidence="2" key="1">
    <citation type="submission" date="2021-10" db="EMBL/GenBank/DDBJ databases">
        <title>De novo Genome Assembly of Clathrus columnatus (Basidiomycota, Fungi) Using Illumina and Nanopore Sequence Data.</title>
        <authorList>
            <person name="Ogiso-Tanaka E."/>
            <person name="Itagaki H."/>
            <person name="Hosoya T."/>
            <person name="Hosaka K."/>
        </authorList>
    </citation>
    <scope>NUCLEOTIDE SEQUENCE</scope>
    <source>
        <strain evidence="2">MO-923</strain>
    </source>
</reference>
<proteinExistence type="predicted"/>
<evidence type="ECO:0000313" key="3">
    <source>
        <dbReference type="Proteomes" id="UP001050691"/>
    </source>
</evidence>
<keyword evidence="3" id="KW-1185">Reference proteome</keyword>
<feature type="compositionally biased region" description="Polar residues" evidence="1">
    <location>
        <begin position="326"/>
        <end position="336"/>
    </location>
</feature>
<gene>
    <name evidence="2" type="ORF">Clacol_002925</name>
</gene>
<feature type="region of interest" description="Disordered" evidence="1">
    <location>
        <begin position="323"/>
        <end position="348"/>
    </location>
</feature>
<comment type="caution">
    <text evidence="2">The sequence shown here is derived from an EMBL/GenBank/DDBJ whole genome shotgun (WGS) entry which is preliminary data.</text>
</comment>
<name>A0AAV5A814_9AGAM</name>
<evidence type="ECO:0008006" key="4">
    <source>
        <dbReference type="Google" id="ProtNLM"/>
    </source>
</evidence>
<accession>A0AAV5A814</accession>
<organism evidence="2 3">
    <name type="scientific">Clathrus columnatus</name>
    <dbReference type="NCBI Taxonomy" id="1419009"/>
    <lineage>
        <taxon>Eukaryota</taxon>
        <taxon>Fungi</taxon>
        <taxon>Dikarya</taxon>
        <taxon>Basidiomycota</taxon>
        <taxon>Agaricomycotina</taxon>
        <taxon>Agaricomycetes</taxon>
        <taxon>Phallomycetidae</taxon>
        <taxon>Phallales</taxon>
        <taxon>Clathraceae</taxon>
        <taxon>Clathrus</taxon>
    </lineage>
</organism>
<evidence type="ECO:0000256" key="1">
    <source>
        <dbReference type="SAM" id="MobiDB-lite"/>
    </source>
</evidence>
<dbReference type="AlphaFoldDB" id="A0AAV5A814"/>
<dbReference type="Proteomes" id="UP001050691">
    <property type="component" value="Unassembled WGS sequence"/>
</dbReference>
<protein>
    <recommendedName>
        <fullName evidence="4">Extracellular mutant protein 11 C-terminal domain-containing protein</fullName>
    </recommendedName>
</protein>
<sequence>MTQADGNRTRFFPLVGQKIQGSNSSINLTSGSETSSSSSSMLLTVSNLNASGSVTRTSSTGSEDDIIAQRTRMVETETLFKPRKDRNGKLNISGLIVGGNNKPRDTNLSSTQTATITEIIEENSENSNCHQQKSLISDDNTSFSSSNAKNLSFLSTRPLNTSSSTTTTTTTTTTTQAVPTFIPPKLNIFKVSELTVENHPVNQRAPNLKHLSRADHLTSEEMLMLSGDQLDYFQPDDIPSTNINTKINTMRAIGAKNNAIGIGIGIGNGNVDRPTGIVHNDTQHNTIIPYKSRIVMNGEKRGTDTREEDELVADPSITISAKRPRTTTTDNNNIGPDSNFLRPASQTPFRPNDVEQETIMTNYHEPSFATVLGHEIESYLTSHMDTYERAKARWTDCSREEWERGADEIVEKFTKILDFVKDHMRSIKLNVNRQKITLYASLQYKLDTHKKDRDSIGKMLKEAKDELVAKTGVLIEEGKN</sequence>
<evidence type="ECO:0000313" key="2">
    <source>
        <dbReference type="EMBL" id="GJJ08706.1"/>
    </source>
</evidence>
<dbReference type="EMBL" id="BPWL01000003">
    <property type="protein sequence ID" value="GJJ08706.1"/>
    <property type="molecule type" value="Genomic_DNA"/>
</dbReference>